<evidence type="ECO:0000256" key="5">
    <source>
        <dbReference type="SAM" id="Phobius"/>
    </source>
</evidence>
<feature type="transmembrane region" description="Helical" evidence="5">
    <location>
        <begin position="19"/>
        <end position="40"/>
    </location>
</feature>
<gene>
    <name evidence="6" type="ORF">FEN17_09125</name>
</gene>
<feature type="transmembrane region" description="Helical" evidence="5">
    <location>
        <begin position="105"/>
        <end position="121"/>
    </location>
</feature>
<dbReference type="AlphaFoldDB" id="A0A5R9L631"/>
<dbReference type="Pfam" id="PF13564">
    <property type="entry name" value="DoxX_2"/>
    <property type="match status" value="1"/>
</dbReference>
<feature type="transmembrane region" description="Helical" evidence="5">
    <location>
        <begin position="81"/>
        <end position="99"/>
    </location>
</feature>
<evidence type="ECO:0000256" key="2">
    <source>
        <dbReference type="ARBA" id="ARBA00022692"/>
    </source>
</evidence>
<dbReference type="Proteomes" id="UP000306402">
    <property type="component" value="Unassembled WGS sequence"/>
</dbReference>
<dbReference type="InterPro" id="IPR032808">
    <property type="entry name" value="DoxX"/>
</dbReference>
<dbReference type="GO" id="GO:0016020">
    <property type="term" value="C:membrane"/>
    <property type="evidence" value="ECO:0007669"/>
    <property type="project" value="UniProtKB-SubCell"/>
</dbReference>
<dbReference type="OrthoDB" id="9811373at2"/>
<evidence type="ECO:0000256" key="3">
    <source>
        <dbReference type="ARBA" id="ARBA00022989"/>
    </source>
</evidence>
<keyword evidence="3 5" id="KW-1133">Transmembrane helix</keyword>
<accession>A0A5R9L631</accession>
<organism evidence="6 7">
    <name type="scientific">Dyadobacter luticola</name>
    <dbReference type="NCBI Taxonomy" id="1979387"/>
    <lineage>
        <taxon>Bacteria</taxon>
        <taxon>Pseudomonadati</taxon>
        <taxon>Bacteroidota</taxon>
        <taxon>Cytophagia</taxon>
        <taxon>Cytophagales</taxon>
        <taxon>Spirosomataceae</taxon>
        <taxon>Dyadobacter</taxon>
    </lineage>
</organism>
<evidence type="ECO:0000256" key="1">
    <source>
        <dbReference type="ARBA" id="ARBA00004141"/>
    </source>
</evidence>
<dbReference type="RefSeq" id="WP_138364949.1">
    <property type="nucleotide sequence ID" value="NZ_VCEJ01000002.1"/>
</dbReference>
<comment type="caution">
    <text evidence="6">The sequence shown here is derived from an EMBL/GenBank/DDBJ whole genome shotgun (WGS) entry which is preliminary data.</text>
</comment>
<proteinExistence type="predicted"/>
<keyword evidence="2 5" id="KW-0812">Transmembrane</keyword>
<dbReference type="EMBL" id="VCEJ01000002">
    <property type="protein sequence ID" value="TLV03740.1"/>
    <property type="molecule type" value="Genomic_DNA"/>
</dbReference>
<keyword evidence="7" id="KW-1185">Reference proteome</keyword>
<reference evidence="6 7" key="1">
    <citation type="submission" date="2019-05" db="EMBL/GenBank/DDBJ databases">
        <authorList>
            <person name="Qu J.-H."/>
        </authorList>
    </citation>
    <scope>NUCLEOTIDE SEQUENCE [LARGE SCALE GENOMIC DNA]</scope>
    <source>
        <strain evidence="6 7">T17</strain>
    </source>
</reference>
<evidence type="ECO:0000313" key="6">
    <source>
        <dbReference type="EMBL" id="TLV03740.1"/>
    </source>
</evidence>
<protein>
    <submittedName>
        <fullName evidence="6">DoxX family protein</fullName>
    </submittedName>
</protein>
<sequence>MEATFVNPTEKKSTNKAALAGKIISGLCILFLLFDAIMKVIKESHSIEGSAQLGWPVDQVQNIGIALLISTILYIIPRTAILGAILITGYLGGAIAIMVRAGQPLYFAAVFGILVWAGLYLRDEKLRELIPLKK</sequence>
<feature type="transmembrane region" description="Helical" evidence="5">
    <location>
        <begin position="60"/>
        <end position="76"/>
    </location>
</feature>
<name>A0A5R9L631_9BACT</name>
<keyword evidence="4 5" id="KW-0472">Membrane</keyword>
<evidence type="ECO:0000256" key="4">
    <source>
        <dbReference type="ARBA" id="ARBA00023136"/>
    </source>
</evidence>
<comment type="subcellular location">
    <subcellularLocation>
        <location evidence="1">Membrane</location>
        <topology evidence="1">Multi-pass membrane protein</topology>
    </subcellularLocation>
</comment>
<evidence type="ECO:0000313" key="7">
    <source>
        <dbReference type="Proteomes" id="UP000306402"/>
    </source>
</evidence>